<accession>A0A0F9K386</accession>
<dbReference type="EMBL" id="LAZR01008797">
    <property type="protein sequence ID" value="KKM76524.1"/>
    <property type="molecule type" value="Genomic_DNA"/>
</dbReference>
<evidence type="ECO:0000313" key="1">
    <source>
        <dbReference type="EMBL" id="KKM76524.1"/>
    </source>
</evidence>
<organism evidence="1">
    <name type="scientific">marine sediment metagenome</name>
    <dbReference type="NCBI Taxonomy" id="412755"/>
    <lineage>
        <taxon>unclassified sequences</taxon>
        <taxon>metagenomes</taxon>
        <taxon>ecological metagenomes</taxon>
    </lineage>
</organism>
<protein>
    <submittedName>
        <fullName evidence="1">Uncharacterized protein</fullName>
    </submittedName>
</protein>
<name>A0A0F9K386_9ZZZZ</name>
<dbReference type="AlphaFoldDB" id="A0A0F9K386"/>
<comment type="caution">
    <text evidence="1">The sequence shown here is derived from an EMBL/GenBank/DDBJ whole genome shotgun (WGS) entry which is preliminary data.</text>
</comment>
<proteinExistence type="predicted"/>
<gene>
    <name evidence="1" type="ORF">LCGC14_1379400</name>
</gene>
<reference evidence="1" key="1">
    <citation type="journal article" date="2015" name="Nature">
        <title>Complex archaea that bridge the gap between prokaryotes and eukaryotes.</title>
        <authorList>
            <person name="Spang A."/>
            <person name="Saw J.H."/>
            <person name="Jorgensen S.L."/>
            <person name="Zaremba-Niedzwiedzka K."/>
            <person name="Martijn J."/>
            <person name="Lind A.E."/>
            <person name="van Eijk R."/>
            <person name="Schleper C."/>
            <person name="Guy L."/>
            <person name="Ettema T.J."/>
        </authorList>
    </citation>
    <scope>NUCLEOTIDE SEQUENCE</scope>
</reference>
<sequence length="90" mass="9738">MDLEELQNALDKHDRGETITAAQCNTFVEAARLVADPMDELWFCKAHGYAIDRFDGLTPKECLYVGRPGDCEPVAALVIAAALTPGDTNG</sequence>